<evidence type="ECO:0000313" key="1">
    <source>
        <dbReference type="EMBL" id="AXJ02494.1"/>
    </source>
</evidence>
<dbReference type="Proteomes" id="UP000254808">
    <property type="component" value="Chromosome"/>
</dbReference>
<dbReference type="AlphaFoldDB" id="A0A345UPU2"/>
<gene>
    <name evidence="1" type="ORF">CYPRO_3261</name>
</gene>
<keyword evidence="2" id="KW-1185">Reference proteome</keyword>
<reference evidence="1 2" key="1">
    <citation type="submission" date="2018-03" db="EMBL/GenBank/DDBJ databases">
        <title>Phenotypic and genomic properties of Cyclonatronum proteinivorum gen. nov., sp. nov., a haloalkaliphilic bacteroidete from soda lakes possessing Na+-translocating rhodopsin.</title>
        <authorList>
            <person name="Toshchakov S.V."/>
            <person name="Korzhenkov A."/>
            <person name="Samarov N.I."/>
            <person name="Kublanov I.V."/>
            <person name="Muntyan M.S."/>
            <person name="Sorokin D.Y."/>
        </authorList>
    </citation>
    <scope>NUCLEOTIDE SEQUENCE [LARGE SCALE GENOMIC DNA]</scope>
    <source>
        <strain evidence="1 2">Omega</strain>
    </source>
</reference>
<organism evidence="1 2">
    <name type="scientific">Cyclonatronum proteinivorum</name>
    <dbReference type="NCBI Taxonomy" id="1457365"/>
    <lineage>
        <taxon>Bacteria</taxon>
        <taxon>Pseudomonadati</taxon>
        <taxon>Balneolota</taxon>
        <taxon>Balneolia</taxon>
        <taxon>Balneolales</taxon>
        <taxon>Cyclonatronaceae</taxon>
        <taxon>Cyclonatronum</taxon>
    </lineage>
</organism>
<name>A0A345UPU2_9BACT</name>
<sequence>MLALKIDGRKTDSGNDYLLLCNENKVPDTDAKLYLRNKYITQNNMHLIKLSDGREAYLERANGSFGDFQITAGDGTLADGVYLEQNGTVRYSVKKGRT</sequence>
<protein>
    <submittedName>
        <fullName evidence="1">Uncharacterized protein</fullName>
    </submittedName>
</protein>
<dbReference type="EMBL" id="CP027806">
    <property type="protein sequence ID" value="AXJ02494.1"/>
    <property type="molecule type" value="Genomic_DNA"/>
</dbReference>
<accession>A0A345UPU2</accession>
<dbReference type="RefSeq" id="WP_114985575.1">
    <property type="nucleotide sequence ID" value="NZ_CP027806.1"/>
</dbReference>
<evidence type="ECO:0000313" key="2">
    <source>
        <dbReference type="Proteomes" id="UP000254808"/>
    </source>
</evidence>
<proteinExistence type="predicted"/>
<dbReference type="KEGG" id="cprv:CYPRO_3261"/>